<keyword evidence="1" id="KW-0732">Signal</keyword>
<feature type="chain" id="PRO_5044830644" evidence="1">
    <location>
        <begin position="25"/>
        <end position="120"/>
    </location>
</feature>
<evidence type="ECO:0000313" key="2">
    <source>
        <dbReference type="EMBL" id="KAL3315290.1"/>
    </source>
</evidence>
<organism evidence="2 3">
    <name type="scientific">Cichlidogyrus casuarinus</name>
    <dbReference type="NCBI Taxonomy" id="1844966"/>
    <lineage>
        <taxon>Eukaryota</taxon>
        <taxon>Metazoa</taxon>
        <taxon>Spiralia</taxon>
        <taxon>Lophotrochozoa</taxon>
        <taxon>Platyhelminthes</taxon>
        <taxon>Monogenea</taxon>
        <taxon>Monopisthocotylea</taxon>
        <taxon>Dactylogyridea</taxon>
        <taxon>Ancyrocephalidae</taxon>
        <taxon>Cichlidogyrus</taxon>
    </lineage>
</organism>
<sequence length="120" mass="13735">MCRFASFALLMKCVPNLTCVGVQSQIPKKASSGARPRLQLVASRFVNPDSGWTPWFLTEIDFEPLNLMNKKNEANELFKRLDQEMGLVLQPTDFMNQLKSKLKTDNPFSYTSFLCENPRN</sequence>
<gene>
    <name evidence="2" type="ORF">Ciccas_006079</name>
</gene>
<dbReference type="EMBL" id="JBJKFK010000783">
    <property type="protein sequence ID" value="KAL3315290.1"/>
    <property type="molecule type" value="Genomic_DNA"/>
</dbReference>
<dbReference type="Proteomes" id="UP001626550">
    <property type="component" value="Unassembled WGS sequence"/>
</dbReference>
<evidence type="ECO:0000256" key="1">
    <source>
        <dbReference type="SAM" id="SignalP"/>
    </source>
</evidence>
<feature type="signal peptide" evidence="1">
    <location>
        <begin position="1"/>
        <end position="24"/>
    </location>
</feature>
<accession>A0ABD2Q6U8</accession>
<protein>
    <submittedName>
        <fullName evidence="2">Uncharacterized protein</fullName>
    </submittedName>
</protein>
<proteinExistence type="predicted"/>
<dbReference type="AlphaFoldDB" id="A0ABD2Q6U8"/>
<evidence type="ECO:0000313" key="3">
    <source>
        <dbReference type="Proteomes" id="UP001626550"/>
    </source>
</evidence>
<reference evidence="2 3" key="1">
    <citation type="submission" date="2024-11" db="EMBL/GenBank/DDBJ databases">
        <title>Adaptive evolution of stress response genes in parasites aligns with host niche diversity.</title>
        <authorList>
            <person name="Hahn C."/>
            <person name="Resl P."/>
        </authorList>
    </citation>
    <scope>NUCLEOTIDE SEQUENCE [LARGE SCALE GENOMIC DNA]</scope>
    <source>
        <strain evidence="2">EGGRZ-B1_66</strain>
        <tissue evidence="2">Body</tissue>
    </source>
</reference>
<keyword evidence="3" id="KW-1185">Reference proteome</keyword>
<name>A0ABD2Q6U8_9PLAT</name>
<comment type="caution">
    <text evidence="2">The sequence shown here is derived from an EMBL/GenBank/DDBJ whole genome shotgun (WGS) entry which is preliminary data.</text>
</comment>